<dbReference type="RefSeq" id="WP_073856927.1">
    <property type="nucleotide sequence ID" value="NZ_BAAATC010000008.1"/>
</dbReference>
<dbReference type="EMBL" id="PDCR01000003">
    <property type="protein sequence ID" value="PEG56083.1"/>
    <property type="molecule type" value="Genomic_DNA"/>
</dbReference>
<dbReference type="InterPro" id="IPR002797">
    <property type="entry name" value="Polysacc_synth"/>
</dbReference>
<evidence type="ECO:0000256" key="4">
    <source>
        <dbReference type="ARBA" id="ARBA00022989"/>
    </source>
</evidence>
<dbReference type="AlphaFoldDB" id="A0A1Q4HDV8"/>
<feature type="transmembrane region" description="Helical" evidence="6">
    <location>
        <begin position="382"/>
        <end position="401"/>
    </location>
</feature>
<dbReference type="OrthoDB" id="3728782at2"/>
<keyword evidence="5 6" id="KW-0472">Membrane</keyword>
<feature type="transmembrane region" description="Helical" evidence="6">
    <location>
        <begin position="134"/>
        <end position="152"/>
    </location>
</feature>
<evidence type="ECO:0000256" key="2">
    <source>
        <dbReference type="ARBA" id="ARBA00022475"/>
    </source>
</evidence>
<feature type="transmembrane region" description="Helical" evidence="6">
    <location>
        <begin position="164"/>
        <end position="185"/>
    </location>
</feature>
<dbReference type="STRING" id="1801.BRW64_13385"/>
<dbReference type="PANTHER" id="PTHR30250">
    <property type="entry name" value="PST FAMILY PREDICTED COLANIC ACID TRANSPORTER"/>
    <property type="match status" value="1"/>
</dbReference>
<keyword evidence="8" id="KW-1185">Reference proteome</keyword>
<keyword evidence="3 6" id="KW-0812">Transmembrane</keyword>
<evidence type="ECO:0000313" key="8">
    <source>
        <dbReference type="Proteomes" id="UP000220340"/>
    </source>
</evidence>
<accession>A0A1Q4HDV8</accession>
<dbReference type="PANTHER" id="PTHR30250:SF26">
    <property type="entry name" value="PSMA PROTEIN"/>
    <property type="match status" value="1"/>
</dbReference>
<dbReference type="InterPro" id="IPR050833">
    <property type="entry name" value="Poly_Biosynth_Transport"/>
</dbReference>
<reference evidence="7 8" key="1">
    <citation type="submission" date="2017-10" db="EMBL/GenBank/DDBJ databases">
        <title>The new phylogeny of genus Mycobacterium.</title>
        <authorList>
            <person name="Tortoli E."/>
            <person name="Trovato A."/>
            <person name="Cirillo D.M."/>
        </authorList>
    </citation>
    <scope>NUCLEOTIDE SEQUENCE [LARGE SCALE GENOMIC DNA]</scope>
    <source>
        <strain evidence="7 8">IP141170001</strain>
    </source>
</reference>
<dbReference type="GO" id="GO:0005886">
    <property type="term" value="C:plasma membrane"/>
    <property type="evidence" value="ECO:0007669"/>
    <property type="project" value="UniProtKB-SubCell"/>
</dbReference>
<comment type="subcellular location">
    <subcellularLocation>
        <location evidence="1">Cell membrane</location>
        <topology evidence="1">Multi-pass membrane protein</topology>
    </subcellularLocation>
</comment>
<dbReference type="Pfam" id="PF01943">
    <property type="entry name" value="Polysacc_synt"/>
    <property type="match status" value="1"/>
</dbReference>
<gene>
    <name evidence="7" type="ORF">CRI78_02645</name>
</gene>
<feature type="transmembrane region" description="Helical" evidence="6">
    <location>
        <begin position="234"/>
        <end position="252"/>
    </location>
</feature>
<feature type="transmembrane region" description="Helical" evidence="6">
    <location>
        <begin position="314"/>
        <end position="337"/>
    </location>
</feature>
<organism evidence="7 8">
    <name type="scientific">Mycolicibacterium diernhoferi</name>
    <dbReference type="NCBI Taxonomy" id="1801"/>
    <lineage>
        <taxon>Bacteria</taxon>
        <taxon>Bacillati</taxon>
        <taxon>Actinomycetota</taxon>
        <taxon>Actinomycetes</taxon>
        <taxon>Mycobacteriales</taxon>
        <taxon>Mycobacteriaceae</taxon>
        <taxon>Mycolicibacterium</taxon>
    </lineage>
</organism>
<protein>
    <recommendedName>
        <fullName evidence="9">Polysaccharide biosynthesis protein</fullName>
    </recommendedName>
</protein>
<evidence type="ECO:0000256" key="6">
    <source>
        <dbReference type="SAM" id="Phobius"/>
    </source>
</evidence>
<feature type="transmembrane region" description="Helical" evidence="6">
    <location>
        <begin position="96"/>
        <end position="114"/>
    </location>
</feature>
<feature type="transmembrane region" description="Helical" evidence="6">
    <location>
        <begin position="21"/>
        <end position="42"/>
    </location>
</feature>
<proteinExistence type="predicted"/>
<feature type="transmembrane region" description="Helical" evidence="6">
    <location>
        <begin position="191"/>
        <end position="213"/>
    </location>
</feature>
<dbReference type="Proteomes" id="UP000220340">
    <property type="component" value="Unassembled WGS sequence"/>
</dbReference>
<evidence type="ECO:0000313" key="7">
    <source>
        <dbReference type="EMBL" id="PEG56083.1"/>
    </source>
</evidence>
<evidence type="ECO:0000256" key="3">
    <source>
        <dbReference type="ARBA" id="ARBA00022692"/>
    </source>
</evidence>
<keyword evidence="2" id="KW-1003">Cell membrane</keyword>
<evidence type="ECO:0000256" key="5">
    <source>
        <dbReference type="ARBA" id="ARBA00023136"/>
    </source>
</evidence>
<feature type="transmembrane region" description="Helical" evidence="6">
    <location>
        <begin position="349"/>
        <end position="370"/>
    </location>
</feature>
<sequence>MTTDQGHLAPEERRALLLGPLYRILGTPIVAMLGLLNTAIIVRETGEAVFGLVSLVATVALLFPFADLGIGATAINAAAMLGGEQRDEAVDIIRRAYRVLFVVAGALIFVALAVMALDAWSGVVGFASGPEDRWAITVAMCIFALTIPAGLGPRILVGIDRNPLATLVLMSCPAFGLGLTLGLRAIGASGIWFAVSALGGLLIGQSVGTVLALRLSGLGTDVFSPVSPSRTGSRLLAGSMWLFLVGVGIPIGSQGGRILVAHLSTPEELSRYALMAQIYAVGWQVLSAAALAYWPIFVKRRGVADVTIRMWWRLTFVLALVGLFAMVCLGLLGPWAASVLSGGTIQVSAWLALAFGAVLVGQALHLPASVLLTRSNEARWQAFWTVAMAVIAIGLGCLAVVRFGAAGVVFMAALAILAAQVVPDLLWVPRLVRRRSPVG</sequence>
<comment type="caution">
    <text evidence="7">The sequence shown here is derived from an EMBL/GenBank/DDBJ whole genome shotgun (WGS) entry which is preliminary data.</text>
</comment>
<evidence type="ECO:0008006" key="9">
    <source>
        <dbReference type="Google" id="ProtNLM"/>
    </source>
</evidence>
<feature type="transmembrane region" description="Helical" evidence="6">
    <location>
        <begin position="272"/>
        <end position="294"/>
    </location>
</feature>
<evidence type="ECO:0000256" key="1">
    <source>
        <dbReference type="ARBA" id="ARBA00004651"/>
    </source>
</evidence>
<name>A0A1Q4HDV8_9MYCO</name>
<feature type="transmembrane region" description="Helical" evidence="6">
    <location>
        <begin position="48"/>
        <end position="75"/>
    </location>
</feature>
<feature type="transmembrane region" description="Helical" evidence="6">
    <location>
        <begin position="407"/>
        <end position="427"/>
    </location>
</feature>
<keyword evidence="4 6" id="KW-1133">Transmembrane helix</keyword>